<feature type="transmembrane region" description="Helical" evidence="7">
    <location>
        <begin position="159"/>
        <end position="177"/>
    </location>
</feature>
<protein>
    <submittedName>
        <fullName evidence="9">Carbon starvation protein A</fullName>
    </submittedName>
</protein>
<feature type="transmembrane region" description="Helical" evidence="7">
    <location>
        <begin position="263"/>
        <end position="288"/>
    </location>
</feature>
<comment type="subcellular location">
    <subcellularLocation>
        <location evidence="1">Cell membrane</location>
        <topology evidence="1">Multi-pass membrane protein</topology>
    </subcellularLocation>
</comment>
<feature type="transmembrane region" description="Helical" evidence="7">
    <location>
        <begin position="355"/>
        <end position="376"/>
    </location>
</feature>
<evidence type="ECO:0000259" key="8">
    <source>
        <dbReference type="Pfam" id="PF02554"/>
    </source>
</evidence>
<dbReference type="EMBL" id="JAVIKH010000002">
    <property type="protein sequence ID" value="MDX8335447.1"/>
    <property type="molecule type" value="Genomic_DNA"/>
</dbReference>
<organism evidence="9 10">
    <name type="scientific">Candidatus Cetobacterium colombiensis</name>
    <dbReference type="NCBI Taxonomy" id="3073100"/>
    <lineage>
        <taxon>Bacteria</taxon>
        <taxon>Fusobacteriati</taxon>
        <taxon>Fusobacteriota</taxon>
        <taxon>Fusobacteriia</taxon>
        <taxon>Fusobacteriales</taxon>
        <taxon>Fusobacteriaceae</taxon>
        <taxon>Cetobacterium</taxon>
    </lineage>
</organism>
<evidence type="ECO:0000256" key="1">
    <source>
        <dbReference type="ARBA" id="ARBA00004651"/>
    </source>
</evidence>
<feature type="transmembrane region" description="Helical" evidence="7">
    <location>
        <begin position="308"/>
        <end position="327"/>
    </location>
</feature>
<feature type="transmembrane region" description="Helical" evidence="7">
    <location>
        <begin position="129"/>
        <end position="153"/>
    </location>
</feature>
<evidence type="ECO:0000256" key="4">
    <source>
        <dbReference type="ARBA" id="ARBA00022692"/>
    </source>
</evidence>
<feature type="transmembrane region" description="Helical" evidence="7">
    <location>
        <begin position="67"/>
        <end position="93"/>
    </location>
</feature>
<evidence type="ECO:0000313" key="9">
    <source>
        <dbReference type="EMBL" id="MDX8335447.1"/>
    </source>
</evidence>
<gene>
    <name evidence="9" type="ORF">RFV38_02865</name>
</gene>
<feature type="transmembrane region" description="Helical" evidence="7">
    <location>
        <begin position="184"/>
        <end position="205"/>
    </location>
</feature>
<dbReference type="InterPro" id="IPR051605">
    <property type="entry name" value="CstA"/>
</dbReference>
<feature type="domain" description="CstA N-terminal" evidence="8">
    <location>
        <begin position="6"/>
        <end position="144"/>
    </location>
</feature>
<feature type="transmembrane region" description="Helical" evidence="7">
    <location>
        <begin position="225"/>
        <end position="243"/>
    </location>
</feature>
<dbReference type="PANTHER" id="PTHR30252:SF4">
    <property type="entry name" value="CARBON STARVATION"/>
    <property type="match status" value="1"/>
</dbReference>
<evidence type="ECO:0000256" key="3">
    <source>
        <dbReference type="ARBA" id="ARBA00022475"/>
    </source>
</evidence>
<keyword evidence="4 7" id="KW-0812">Transmembrane</keyword>
<feature type="transmembrane region" description="Helical" evidence="7">
    <location>
        <begin position="437"/>
        <end position="454"/>
    </location>
</feature>
<feature type="transmembrane region" description="Helical" evidence="7">
    <location>
        <begin position="382"/>
        <end position="400"/>
    </location>
</feature>
<keyword evidence="10" id="KW-1185">Reference proteome</keyword>
<feature type="transmembrane region" description="Helical" evidence="7">
    <location>
        <begin position="407"/>
        <end position="425"/>
    </location>
</feature>
<comment type="similarity">
    <text evidence="2">Belongs to the peptide transporter carbon starvation (CstA) (TC 2.A.114) family.</text>
</comment>
<dbReference type="InterPro" id="IPR003706">
    <property type="entry name" value="CstA_N"/>
</dbReference>
<keyword evidence="3" id="KW-1003">Cell membrane</keyword>
<dbReference type="RefSeq" id="WP_320312848.1">
    <property type="nucleotide sequence ID" value="NZ_JAVIKH010000002.1"/>
</dbReference>
<evidence type="ECO:0000313" key="10">
    <source>
        <dbReference type="Proteomes" id="UP001279681"/>
    </source>
</evidence>
<evidence type="ECO:0000256" key="2">
    <source>
        <dbReference type="ARBA" id="ARBA00007755"/>
    </source>
</evidence>
<keyword evidence="6 7" id="KW-0472">Membrane</keyword>
<proteinExistence type="inferred from homology"/>
<evidence type="ECO:0000256" key="5">
    <source>
        <dbReference type="ARBA" id="ARBA00022989"/>
    </source>
</evidence>
<feature type="domain" description="CstA N-terminal" evidence="8">
    <location>
        <begin position="149"/>
        <end position="304"/>
    </location>
</feature>
<name>A0ABU4W7E4_9FUSO</name>
<sequence length="465" mass="49547">MISFIGSLIALILGYIIYGKYVEKVFGANEKKETPAVRLADGVDYVELDWKKAFLIQFLNIAGLGPIFGAVAGALWGPAAFLWIVFGCIFAGATHDYLSGMLSVRHDGATIAEIVGHYLGENAKKIMRVFSVVLLVLVGVVFVNGPAGILASMTSINTLTWVAIIVAYYLLATILPIDKLIGKIYPIFGASLIIMGIGIGGGLIIEGYNIPEISMINLHPKGTSIYPYLFITIACGAISGFHATQSPLMARCMRNEKEGRRIFYGSMIAEGVIALVWAAAAMTFFGGTEGLMNAGPAGVVVNTISNSILGKVGGALALLGVVACPITSGDTAFRSARLAIADAINYKQGPIKNRFVIAVPLFAVGIGLCFIDFAIIWRYFAWSNQTLATIALWAGAVYLANEGKNHWIATIPGTFMTAVVTTYILIAPEGFKLSETVGYVVGIVGAILALILFLKKINNKETVKA</sequence>
<dbReference type="Pfam" id="PF02554">
    <property type="entry name" value="CstA"/>
    <property type="match status" value="2"/>
</dbReference>
<dbReference type="Proteomes" id="UP001279681">
    <property type="component" value="Unassembled WGS sequence"/>
</dbReference>
<evidence type="ECO:0000256" key="7">
    <source>
        <dbReference type="SAM" id="Phobius"/>
    </source>
</evidence>
<dbReference type="PANTHER" id="PTHR30252">
    <property type="entry name" value="INNER MEMBRANE PEPTIDE TRANSPORTER"/>
    <property type="match status" value="1"/>
</dbReference>
<comment type="caution">
    <text evidence="9">The sequence shown here is derived from an EMBL/GenBank/DDBJ whole genome shotgun (WGS) entry which is preliminary data.</text>
</comment>
<accession>A0ABU4W7E4</accession>
<evidence type="ECO:0000256" key="6">
    <source>
        <dbReference type="ARBA" id="ARBA00023136"/>
    </source>
</evidence>
<keyword evidence="5 7" id="KW-1133">Transmembrane helix</keyword>
<reference evidence="10" key="1">
    <citation type="submission" date="2023-07" db="EMBL/GenBank/DDBJ databases">
        <authorList>
            <person name="Colorado M.A."/>
            <person name="Villamil L.M."/>
            <person name="Melo J.F."/>
            <person name="Rodriguez J.A."/>
            <person name="Ruiz R.Y."/>
        </authorList>
    </citation>
    <scope>NUCLEOTIDE SEQUENCE [LARGE SCALE GENOMIC DNA]</scope>
    <source>
        <strain evidence="10">C33</strain>
    </source>
</reference>